<dbReference type="EMBL" id="CP127363">
    <property type="protein sequence ID" value="WIY48504.1"/>
    <property type="molecule type" value="Genomic_DNA"/>
</dbReference>
<dbReference type="GO" id="GO:0008168">
    <property type="term" value="F:methyltransferase activity"/>
    <property type="evidence" value="ECO:0007669"/>
    <property type="project" value="UniProtKB-KW"/>
</dbReference>
<dbReference type="Proteomes" id="UP001242732">
    <property type="component" value="Chromosome"/>
</dbReference>
<proteinExistence type="predicted"/>
<dbReference type="GO" id="GO:0032259">
    <property type="term" value="P:methylation"/>
    <property type="evidence" value="ECO:0007669"/>
    <property type="project" value="UniProtKB-KW"/>
</dbReference>
<name>A0ABY9ANW3_PARCI</name>
<protein>
    <submittedName>
        <fullName evidence="1">Methyltransferase</fullName>
    </submittedName>
</protein>
<sequence length="102" mass="11396">MFQRRKPLPQPLFALGTIQLSDKVCWLASKGLIDPLPYVQRHIRGDWGQVSEAERQANGTALERGTPMTSRFPINPRLSLVVVTSKDQGTTVVQLPEERAVT</sequence>
<evidence type="ECO:0000313" key="1">
    <source>
        <dbReference type="EMBL" id="WIY48504.1"/>
    </source>
</evidence>
<reference evidence="1 2" key="1">
    <citation type="submission" date="2023-06" db="EMBL/GenBank/DDBJ databases">
        <authorList>
            <person name="Ham H."/>
            <person name="Park D.S."/>
        </authorList>
    </citation>
    <scope>NUCLEOTIDE SEQUENCE [LARGE SCALE GENOMIC DNA]</scope>
    <source>
        <strain evidence="1 2">KACC 17005</strain>
    </source>
</reference>
<gene>
    <name evidence="1" type="ORF">QRO08_22225</name>
</gene>
<dbReference type="RefSeq" id="WP_011793718.1">
    <property type="nucleotide sequence ID" value="NZ_CP023687.1"/>
</dbReference>
<keyword evidence="1" id="KW-0808">Transferase</keyword>
<organism evidence="1 2">
    <name type="scientific">Paracidovorax citrulli</name>
    <name type="common">Acidovorax citrulli</name>
    <dbReference type="NCBI Taxonomy" id="80869"/>
    <lineage>
        <taxon>Bacteria</taxon>
        <taxon>Pseudomonadati</taxon>
        <taxon>Pseudomonadota</taxon>
        <taxon>Betaproteobacteria</taxon>
        <taxon>Burkholderiales</taxon>
        <taxon>Comamonadaceae</taxon>
        <taxon>Paracidovorax</taxon>
    </lineage>
</organism>
<keyword evidence="2" id="KW-1185">Reference proteome</keyword>
<evidence type="ECO:0000313" key="2">
    <source>
        <dbReference type="Proteomes" id="UP001242732"/>
    </source>
</evidence>
<keyword evidence="1" id="KW-0489">Methyltransferase</keyword>
<accession>A0ABY9ANW3</accession>